<dbReference type="RefSeq" id="XP_018130802.1">
    <property type="nucleotide sequence ID" value="XM_018274340.2"/>
</dbReference>
<dbReference type="Pfam" id="PF04616">
    <property type="entry name" value="Glyco_hydro_43"/>
    <property type="match status" value="1"/>
</dbReference>
<dbReference type="SUPFAM" id="SSF49899">
    <property type="entry name" value="Concanavalin A-like lectins/glucanases"/>
    <property type="match status" value="1"/>
</dbReference>
<dbReference type="PANTHER" id="PTHR42812">
    <property type="entry name" value="BETA-XYLOSIDASE"/>
    <property type="match status" value="1"/>
</dbReference>
<keyword evidence="5" id="KW-0732">Signal</keyword>
<dbReference type="InterPro" id="IPR013320">
    <property type="entry name" value="ConA-like_dom_sf"/>
</dbReference>
<feature type="chain" id="PRO_5008608882" description="Beta-xylosidase C-terminal Concanavalin A-like domain-containing protein" evidence="5">
    <location>
        <begin position="25"/>
        <end position="520"/>
    </location>
</feature>
<evidence type="ECO:0000313" key="7">
    <source>
        <dbReference type="EMBL" id="OBT97069.1"/>
    </source>
</evidence>
<dbReference type="SUPFAM" id="SSF75005">
    <property type="entry name" value="Arabinanase/levansucrase/invertase"/>
    <property type="match status" value="1"/>
</dbReference>
<dbReference type="STRING" id="342668.A0A1B8GML2"/>
<accession>A0A1B8GML2</accession>
<feature type="domain" description="Beta-xylosidase C-terminal Concanavalin A-like" evidence="6">
    <location>
        <begin position="323"/>
        <end position="507"/>
    </location>
</feature>
<organism evidence="7 8">
    <name type="scientific">Pseudogymnoascus verrucosus</name>
    <dbReference type="NCBI Taxonomy" id="342668"/>
    <lineage>
        <taxon>Eukaryota</taxon>
        <taxon>Fungi</taxon>
        <taxon>Dikarya</taxon>
        <taxon>Ascomycota</taxon>
        <taxon>Pezizomycotina</taxon>
        <taxon>Leotiomycetes</taxon>
        <taxon>Thelebolales</taxon>
        <taxon>Thelebolaceae</taxon>
        <taxon>Pseudogymnoascus</taxon>
    </lineage>
</organism>
<keyword evidence="2 4" id="KW-0378">Hydrolase</keyword>
<comment type="similarity">
    <text evidence="1 4">Belongs to the glycosyl hydrolase 43 family.</text>
</comment>
<name>A0A1B8GML2_9PEZI</name>
<dbReference type="InterPro" id="IPR051795">
    <property type="entry name" value="Glycosyl_Hydrlase_43"/>
</dbReference>
<dbReference type="InterPro" id="IPR023296">
    <property type="entry name" value="Glyco_hydro_beta-prop_sf"/>
</dbReference>
<reference evidence="8" key="2">
    <citation type="journal article" date="2018" name="Nat. Commun.">
        <title>Extreme sensitivity to ultraviolet light in the fungal pathogen causing white-nose syndrome of bats.</title>
        <authorList>
            <person name="Palmer J.M."/>
            <person name="Drees K.P."/>
            <person name="Foster J.T."/>
            <person name="Lindner D.L."/>
        </authorList>
    </citation>
    <scope>NUCLEOTIDE SEQUENCE [LARGE SCALE GENOMIC DNA]</scope>
    <source>
        <strain evidence="8">UAMH 10579</strain>
    </source>
</reference>
<dbReference type="InterPro" id="IPR006710">
    <property type="entry name" value="Glyco_hydro_43"/>
</dbReference>
<dbReference type="Gene3D" id="2.115.10.20">
    <property type="entry name" value="Glycosyl hydrolase domain, family 43"/>
    <property type="match status" value="1"/>
</dbReference>
<sequence>MRPISLVVALSSLASAALNTAVRADTFTNPVVYEDFADNDVSKGPDGLFYFSASNMHFSPGAPILRSADLVNWEMIGHSVPTLNFGDNYNLNGGVAYRGGTWASTMRYRESDKTWYWIGCVNFYHSFVYTASSASGPWTQSAEIPTCYYDCGLHIDDDDTMYVVHGNTNVNMAQLSANGLSEVRTEQLFHYPTEAQGIEGNRMYKRNGIYYILNDDGGTQSTFIYKSTSPWGPWTYKRLQANTPGPLPGGGTPHQGSLIEASPDDWYFMSFTWDYPNGRIPVLAPITWGDDDFPILTTVNGKWGATYPSPLPTVETPPWTGTDSFNGTLLGPQWEWNHNPDTSKYSVDNGVTLSAATVTDDLYKARNTLTHRVHGEHPIATIVLDFSNMADGDRCGLAAFRDWTAYIGVVRSGDTYSVVMQEGLTQNSTDWSTVSTGTTVETTAVEKGRIWLRSSMDSRGDGSKLVTFQYSTDGTSFVDLGDAYTMNTDWAIFMGYRWGIFNHATTALGGSVLLESFTQT</sequence>
<feature type="signal peptide" evidence="5">
    <location>
        <begin position="1"/>
        <end position="24"/>
    </location>
</feature>
<dbReference type="OrthoDB" id="2139957at2759"/>
<dbReference type="GO" id="GO:0005975">
    <property type="term" value="P:carbohydrate metabolic process"/>
    <property type="evidence" value="ECO:0007669"/>
    <property type="project" value="InterPro"/>
</dbReference>
<evidence type="ECO:0000256" key="4">
    <source>
        <dbReference type="RuleBase" id="RU361187"/>
    </source>
</evidence>
<dbReference type="PANTHER" id="PTHR42812:SF15">
    <property type="entry name" value="HYDROLASE, PUTATIVE (AFU_ORTHOLOGUE AFUA_2G00930)-RELATED"/>
    <property type="match status" value="1"/>
</dbReference>
<evidence type="ECO:0000313" key="8">
    <source>
        <dbReference type="Proteomes" id="UP000091956"/>
    </source>
</evidence>
<evidence type="ECO:0000256" key="3">
    <source>
        <dbReference type="ARBA" id="ARBA00023295"/>
    </source>
</evidence>
<evidence type="ECO:0000256" key="5">
    <source>
        <dbReference type="SAM" id="SignalP"/>
    </source>
</evidence>
<evidence type="ECO:0000256" key="1">
    <source>
        <dbReference type="ARBA" id="ARBA00009865"/>
    </source>
</evidence>
<dbReference type="EMBL" id="KV460224">
    <property type="protein sequence ID" value="OBT97069.1"/>
    <property type="molecule type" value="Genomic_DNA"/>
</dbReference>
<dbReference type="InterPro" id="IPR041542">
    <property type="entry name" value="GH43_C2"/>
</dbReference>
<keyword evidence="3 4" id="KW-0326">Glycosidase</keyword>
<reference evidence="7 8" key="1">
    <citation type="submission" date="2016-03" db="EMBL/GenBank/DDBJ databases">
        <title>Comparative genomics of Pseudogymnoascus destructans, the fungus causing white-nose syndrome of bats.</title>
        <authorList>
            <person name="Palmer J.M."/>
            <person name="Drees K.P."/>
            <person name="Foster J.T."/>
            <person name="Lindner D.L."/>
        </authorList>
    </citation>
    <scope>NUCLEOTIDE SEQUENCE [LARGE SCALE GENOMIC DNA]</scope>
    <source>
        <strain evidence="7 8">UAMH 10579</strain>
    </source>
</reference>
<evidence type="ECO:0000259" key="6">
    <source>
        <dbReference type="Pfam" id="PF17851"/>
    </source>
</evidence>
<dbReference type="AlphaFoldDB" id="A0A1B8GML2"/>
<protein>
    <recommendedName>
        <fullName evidence="6">Beta-xylosidase C-terminal Concanavalin A-like domain-containing protein</fullName>
    </recommendedName>
</protein>
<keyword evidence="8" id="KW-1185">Reference proteome</keyword>
<evidence type="ECO:0000256" key="2">
    <source>
        <dbReference type="ARBA" id="ARBA00022801"/>
    </source>
</evidence>
<dbReference type="Proteomes" id="UP000091956">
    <property type="component" value="Unassembled WGS sequence"/>
</dbReference>
<dbReference type="CDD" id="cd09001">
    <property type="entry name" value="GH43_FsAxh1-like"/>
    <property type="match status" value="1"/>
</dbReference>
<gene>
    <name evidence="7" type="ORF">VE01_04872</name>
</gene>
<dbReference type="GeneID" id="28838258"/>
<dbReference type="GO" id="GO:0004553">
    <property type="term" value="F:hydrolase activity, hydrolyzing O-glycosyl compounds"/>
    <property type="evidence" value="ECO:0007669"/>
    <property type="project" value="InterPro"/>
</dbReference>
<proteinExistence type="inferred from homology"/>
<dbReference type="Gene3D" id="2.60.120.200">
    <property type="match status" value="1"/>
</dbReference>
<dbReference type="Pfam" id="PF17851">
    <property type="entry name" value="GH43_C2"/>
    <property type="match status" value="1"/>
</dbReference>